<evidence type="ECO:0000256" key="1">
    <source>
        <dbReference type="ARBA" id="ARBA00022723"/>
    </source>
</evidence>
<keyword evidence="2 4" id="KW-0863">Zinc-finger</keyword>
<feature type="compositionally biased region" description="Polar residues" evidence="6">
    <location>
        <begin position="326"/>
        <end position="337"/>
    </location>
</feature>
<dbReference type="GO" id="GO:0008270">
    <property type="term" value="F:zinc ion binding"/>
    <property type="evidence" value="ECO:0007669"/>
    <property type="project" value="UniProtKB-KW"/>
</dbReference>
<dbReference type="Pfam" id="PF13639">
    <property type="entry name" value="zf-RING_2"/>
    <property type="match status" value="1"/>
</dbReference>
<evidence type="ECO:0000259" key="7">
    <source>
        <dbReference type="PROSITE" id="PS50089"/>
    </source>
</evidence>
<reference evidence="8" key="2">
    <citation type="submission" date="2025-09" db="UniProtKB">
        <authorList>
            <consortium name="Ensembl"/>
        </authorList>
    </citation>
    <scope>IDENTIFICATION</scope>
</reference>
<evidence type="ECO:0000313" key="8">
    <source>
        <dbReference type="Ensembl" id="ENSMMOP00000019408.1"/>
    </source>
</evidence>
<evidence type="ECO:0000256" key="2">
    <source>
        <dbReference type="ARBA" id="ARBA00022771"/>
    </source>
</evidence>
<evidence type="ECO:0000256" key="3">
    <source>
        <dbReference type="ARBA" id="ARBA00022833"/>
    </source>
</evidence>
<evidence type="ECO:0000256" key="6">
    <source>
        <dbReference type="SAM" id="MobiDB-lite"/>
    </source>
</evidence>
<feature type="region of interest" description="Disordered" evidence="6">
    <location>
        <begin position="318"/>
        <end position="337"/>
    </location>
</feature>
<dbReference type="PROSITE" id="PS50089">
    <property type="entry name" value="ZF_RING_2"/>
    <property type="match status" value="1"/>
</dbReference>
<dbReference type="Ensembl" id="ENSMMOT00000019734.1">
    <property type="protein sequence ID" value="ENSMMOP00000019408.1"/>
    <property type="gene ID" value="ENSMMOG00000014714.1"/>
</dbReference>
<dbReference type="PANTHER" id="PTHR15727:SF3">
    <property type="entry name" value="RING FINGER PROTEIN 214"/>
    <property type="match status" value="1"/>
</dbReference>
<name>A0A3Q3WNI6_MOLML</name>
<dbReference type="InterPro" id="IPR013083">
    <property type="entry name" value="Znf_RING/FYVE/PHD"/>
</dbReference>
<reference evidence="8" key="1">
    <citation type="submission" date="2025-08" db="UniProtKB">
        <authorList>
            <consortium name="Ensembl"/>
        </authorList>
    </citation>
    <scope>IDENTIFICATION</scope>
</reference>
<keyword evidence="1" id="KW-0479">Metal-binding</keyword>
<dbReference type="InterPro" id="IPR056870">
    <property type="entry name" value="TTC3/DZIP3/RBM44-like_helical"/>
</dbReference>
<keyword evidence="9" id="KW-1185">Reference proteome</keyword>
<dbReference type="InterPro" id="IPR001841">
    <property type="entry name" value="Znf_RING"/>
</dbReference>
<evidence type="ECO:0000256" key="5">
    <source>
        <dbReference type="SAM" id="Coils"/>
    </source>
</evidence>
<accession>A0A3Q3WNI6</accession>
<feature type="region of interest" description="Disordered" evidence="6">
    <location>
        <begin position="1"/>
        <end position="21"/>
    </location>
</feature>
<dbReference type="Proteomes" id="UP000261620">
    <property type="component" value="Unplaced"/>
</dbReference>
<keyword evidence="3" id="KW-0862">Zinc</keyword>
<feature type="compositionally biased region" description="Pro residues" evidence="6">
    <location>
        <begin position="347"/>
        <end position="372"/>
    </location>
</feature>
<sequence>LPATAPLGLPSSPPPPPPPHLPCGGRLWEQVLPVFQLLETDLLQKVQAVQTDSTTEESGVNTDPDWESHLAAMCEYSTSLTEQYVSLLKTQQEEEVAHKTDMQQLQKKKEDAIRQHQVRLTHTDQVTLLSQCGTHLKPWTCESKQATITVNRCGGEAERRRYGSHRGLAERGADFRTSKSSLQLHFLCPLYKLSCYTKAIARITIQKEQTWSMKSYGCSATDLVVYLSQLAKYLNTLRVEFPQQYPHEKQQWDKKESVVLRNQVELQSRFQEVLQQLQQGRQLESLPRINMPSLPQIPLQKHPPDHPQYLHRYHHHVQPPKRFPHNFQNPLSPQPQFQPQVRAPLRVTPPPSLSPSPPVQPTKPVVPSPPPTAATTTVPTVKPDKVLDKLGARFPQCNRAQLLSLLQQVKSSRGTLAGMSVEEVIEQVGFRLAQNEWPTPSSQRPAGGPRKMCLMCQNHVDPESRHPLSCSHTIHKDCIQTWLQSSKNNSCPFCPGK</sequence>
<evidence type="ECO:0000256" key="4">
    <source>
        <dbReference type="PROSITE-ProRule" id="PRU00175"/>
    </source>
</evidence>
<feature type="compositionally biased region" description="Pro residues" evidence="6">
    <location>
        <begin position="11"/>
        <end position="21"/>
    </location>
</feature>
<evidence type="ECO:0000313" key="9">
    <source>
        <dbReference type="Proteomes" id="UP000261620"/>
    </source>
</evidence>
<proteinExistence type="predicted"/>
<dbReference type="Pfam" id="PF24905">
    <property type="entry name" value="TTC3_9th"/>
    <property type="match status" value="1"/>
</dbReference>
<dbReference type="AlphaFoldDB" id="A0A3Q3WNI6"/>
<dbReference type="GO" id="GO:0004842">
    <property type="term" value="F:ubiquitin-protein transferase activity"/>
    <property type="evidence" value="ECO:0007669"/>
    <property type="project" value="TreeGrafter"/>
</dbReference>
<dbReference type="OMA" id="AGMEPGW"/>
<protein>
    <recommendedName>
        <fullName evidence="7">RING-type domain-containing protein</fullName>
    </recommendedName>
</protein>
<feature type="coiled-coil region" evidence="5">
    <location>
        <begin position="88"/>
        <end position="115"/>
    </location>
</feature>
<dbReference type="Gene3D" id="3.30.40.10">
    <property type="entry name" value="Zinc/RING finger domain, C3HC4 (zinc finger)"/>
    <property type="match status" value="1"/>
</dbReference>
<feature type="region of interest" description="Disordered" evidence="6">
    <location>
        <begin position="344"/>
        <end position="380"/>
    </location>
</feature>
<dbReference type="SUPFAM" id="SSF57850">
    <property type="entry name" value="RING/U-box"/>
    <property type="match status" value="1"/>
</dbReference>
<feature type="domain" description="RING-type" evidence="7">
    <location>
        <begin position="453"/>
        <end position="494"/>
    </location>
</feature>
<organism evidence="8 9">
    <name type="scientific">Mola mola</name>
    <name type="common">Ocean sunfish</name>
    <name type="synonym">Tetraodon mola</name>
    <dbReference type="NCBI Taxonomy" id="94237"/>
    <lineage>
        <taxon>Eukaryota</taxon>
        <taxon>Metazoa</taxon>
        <taxon>Chordata</taxon>
        <taxon>Craniata</taxon>
        <taxon>Vertebrata</taxon>
        <taxon>Euteleostomi</taxon>
        <taxon>Actinopterygii</taxon>
        <taxon>Neopterygii</taxon>
        <taxon>Teleostei</taxon>
        <taxon>Neoteleostei</taxon>
        <taxon>Acanthomorphata</taxon>
        <taxon>Eupercaria</taxon>
        <taxon>Tetraodontiformes</taxon>
        <taxon>Molidae</taxon>
        <taxon>Mola</taxon>
    </lineage>
</organism>
<feature type="compositionally biased region" description="Low complexity" evidence="6">
    <location>
        <begin position="1"/>
        <end position="10"/>
    </location>
</feature>
<dbReference type="PANTHER" id="PTHR15727">
    <property type="entry name" value="RING FINGER PROTEIN 214"/>
    <property type="match status" value="1"/>
</dbReference>
<keyword evidence="5" id="KW-0175">Coiled coil</keyword>